<sequence>MQTWVTSVAPWARGTSVAFFAAALFVGSAVSSWAGGPVAGDGRYALLFGVAAAVALPLTVVAVIGRHRYGALPAEEGSLPAEEVGGQTQ</sequence>
<proteinExistence type="predicted"/>
<evidence type="ECO:0008006" key="4">
    <source>
        <dbReference type="Google" id="ProtNLM"/>
    </source>
</evidence>
<dbReference type="Proteomes" id="UP000646523">
    <property type="component" value="Unassembled WGS sequence"/>
</dbReference>
<evidence type="ECO:0000313" key="2">
    <source>
        <dbReference type="EMBL" id="GGO76178.1"/>
    </source>
</evidence>
<dbReference type="EMBL" id="BMNH01000019">
    <property type="protein sequence ID" value="GGO76178.1"/>
    <property type="molecule type" value="Genomic_DNA"/>
</dbReference>
<gene>
    <name evidence="2" type="ORF">GCM10012289_52940</name>
</gene>
<dbReference type="AlphaFoldDB" id="A0A918DPC3"/>
<name>A0A918DPC3_9ACTN</name>
<comment type="caution">
    <text evidence="2">The sequence shown here is derived from an EMBL/GenBank/DDBJ whole genome shotgun (WGS) entry which is preliminary data.</text>
</comment>
<keyword evidence="1" id="KW-0812">Transmembrane</keyword>
<keyword evidence="1" id="KW-0472">Membrane</keyword>
<reference evidence="2" key="1">
    <citation type="journal article" date="2014" name="Int. J. Syst. Evol. Microbiol.">
        <title>Complete genome sequence of Corynebacterium casei LMG S-19264T (=DSM 44701T), isolated from a smear-ripened cheese.</title>
        <authorList>
            <consortium name="US DOE Joint Genome Institute (JGI-PGF)"/>
            <person name="Walter F."/>
            <person name="Albersmeier A."/>
            <person name="Kalinowski J."/>
            <person name="Ruckert C."/>
        </authorList>
    </citation>
    <scope>NUCLEOTIDE SEQUENCE</scope>
    <source>
        <strain evidence="2">CGMCC 4.7368</strain>
    </source>
</reference>
<feature type="transmembrane region" description="Helical" evidence="1">
    <location>
        <begin position="44"/>
        <end position="64"/>
    </location>
</feature>
<protein>
    <recommendedName>
        <fullName evidence="4">MFS transporter</fullName>
    </recommendedName>
</protein>
<dbReference type="SUPFAM" id="SSF103473">
    <property type="entry name" value="MFS general substrate transporter"/>
    <property type="match status" value="1"/>
</dbReference>
<dbReference type="RefSeq" id="WP_189126874.1">
    <property type="nucleotide sequence ID" value="NZ_BMNH01000019.1"/>
</dbReference>
<evidence type="ECO:0000313" key="3">
    <source>
        <dbReference type="Proteomes" id="UP000646523"/>
    </source>
</evidence>
<dbReference type="InterPro" id="IPR036259">
    <property type="entry name" value="MFS_trans_sf"/>
</dbReference>
<organism evidence="2 3">
    <name type="scientific">Nonomuraea cavernae</name>
    <dbReference type="NCBI Taxonomy" id="2045107"/>
    <lineage>
        <taxon>Bacteria</taxon>
        <taxon>Bacillati</taxon>
        <taxon>Actinomycetota</taxon>
        <taxon>Actinomycetes</taxon>
        <taxon>Streptosporangiales</taxon>
        <taxon>Streptosporangiaceae</taxon>
        <taxon>Nonomuraea</taxon>
    </lineage>
</organism>
<keyword evidence="1" id="KW-1133">Transmembrane helix</keyword>
<accession>A0A918DPC3</accession>
<reference evidence="2" key="2">
    <citation type="submission" date="2020-09" db="EMBL/GenBank/DDBJ databases">
        <authorList>
            <person name="Sun Q."/>
            <person name="Zhou Y."/>
        </authorList>
    </citation>
    <scope>NUCLEOTIDE SEQUENCE</scope>
    <source>
        <strain evidence="2">CGMCC 4.7368</strain>
    </source>
</reference>
<evidence type="ECO:0000256" key="1">
    <source>
        <dbReference type="SAM" id="Phobius"/>
    </source>
</evidence>
<keyword evidence="3" id="KW-1185">Reference proteome</keyword>